<dbReference type="PROSITE" id="PS51084">
    <property type="entry name" value="HIT_2"/>
    <property type="match status" value="1"/>
</dbReference>
<dbReference type="RefSeq" id="WP_344281744.1">
    <property type="nucleotide sequence ID" value="NZ_BAAAKV010000057.1"/>
</dbReference>
<sequence>MAGDLTDRRAAAGADCVFCRIVEGTAPARIVHEDRDTLAFIPVNPVGDGHVLVVPRRHVRDLWELDDALAAALTTSALRVARGVRAAFRPDGLNLINSAGAAATQTVMHLHVHVVARYEGDPMGDFWPPRTATEAARMDTTAERLRAVLGETRADGGSAVG</sequence>
<protein>
    <submittedName>
        <fullName evidence="3">HIT family protein</fullName>
    </submittedName>
</protein>
<evidence type="ECO:0000313" key="3">
    <source>
        <dbReference type="EMBL" id="GAA1189055.1"/>
    </source>
</evidence>
<evidence type="ECO:0000256" key="1">
    <source>
        <dbReference type="PROSITE-ProRule" id="PRU00464"/>
    </source>
</evidence>
<feature type="short sequence motif" description="Histidine triad motif" evidence="1">
    <location>
        <begin position="109"/>
        <end position="113"/>
    </location>
</feature>
<organism evidence="3 4">
    <name type="scientific">Streptomyces hebeiensis</name>
    <dbReference type="NCBI Taxonomy" id="229486"/>
    <lineage>
        <taxon>Bacteria</taxon>
        <taxon>Bacillati</taxon>
        <taxon>Actinomycetota</taxon>
        <taxon>Actinomycetes</taxon>
        <taxon>Kitasatosporales</taxon>
        <taxon>Streptomycetaceae</taxon>
        <taxon>Streptomyces</taxon>
    </lineage>
</organism>
<feature type="domain" description="HIT" evidence="2">
    <location>
        <begin position="17"/>
        <end position="124"/>
    </location>
</feature>
<dbReference type="Pfam" id="PF01230">
    <property type="entry name" value="HIT"/>
    <property type="match status" value="1"/>
</dbReference>
<accession>A0ABP4FNI0</accession>
<dbReference type="Proteomes" id="UP001501371">
    <property type="component" value="Unassembled WGS sequence"/>
</dbReference>
<dbReference type="PANTHER" id="PTHR46648">
    <property type="entry name" value="HIT FAMILY PROTEIN 1"/>
    <property type="match status" value="1"/>
</dbReference>
<dbReference type="PANTHER" id="PTHR46648:SF1">
    <property type="entry name" value="ADENOSINE 5'-MONOPHOSPHORAMIDASE HNT1"/>
    <property type="match status" value="1"/>
</dbReference>
<dbReference type="PRINTS" id="PR00332">
    <property type="entry name" value="HISTRIAD"/>
</dbReference>
<gene>
    <name evidence="3" type="ORF">GCM10009654_53280</name>
</gene>
<comment type="caution">
    <text evidence="3">The sequence shown here is derived from an EMBL/GenBank/DDBJ whole genome shotgun (WGS) entry which is preliminary data.</text>
</comment>
<dbReference type="EMBL" id="BAAAKV010000057">
    <property type="protein sequence ID" value="GAA1189055.1"/>
    <property type="molecule type" value="Genomic_DNA"/>
</dbReference>
<keyword evidence="4" id="KW-1185">Reference proteome</keyword>
<evidence type="ECO:0000313" key="4">
    <source>
        <dbReference type="Proteomes" id="UP001501371"/>
    </source>
</evidence>
<proteinExistence type="predicted"/>
<reference evidence="4" key="1">
    <citation type="journal article" date="2019" name="Int. J. Syst. Evol. Microbiol.">
        <title>The Global Catalogue of Microorganisms (GCM) 10K type strain sequencing project: providing services to taxonomists for standard genome sequencing and annotation.</title>
        <authorList>
            <consortium name="The Broad Institute Genomics Platform"/>
            <consortium name="The Broad Institute Genome Sequencing Center for Infectious Disease"/>
            <person name="Wu L."/>
            <person name="Ma J."/>
        </authorList>
    </citation>
    <scope>NUCLEOTIDE SEQUENCE [LARGE SCALE GENOMIC DNA]</scope>
    <source>
        <strain evidence="4">JCM 12696</strain>
    </source>
</reference>
<dbReference type="Gene3D" id="3.30.428.10">
    <property type="entry name" value="HIT-like"/>
    <property type="match status" value="1"/>
</dbReference>
<dbReference type="SUPFAM" id="SSF54197">
    <property type="entry name" value="HIT-like"/>
    <property type="match status" value="1"/>
</dbReference>
<dbReference type="InterPro" id="IPR036265">
    <property type="entry name" value="HIT-like_sf"/>
</dbReference>
<name>A0ABP4FNI0_9ACTN</name>
<dbReference type="InterPro" id="IPR011146">
    <property type="entry name" value="HIT-like"/>
</dbReference>
<dbReference type="InterPro" id="IPR001310">
    <property type="entry name" value="Histidine_triad_HIT"/>
</dbReference>
<evidence type="ECO:0000259" key="2">
    <source>
        <dbReference type="PROSITE" id="PS51084"/>
    </source>
</evidence>